<accession>A0A382HRD4</accession>
<evidence type="ECO:0000256" key="1">
    <source>
        <dbReference type="ARBA" id="ARBA00023284"/>
    </source>
</evidence>
<evidence type="ECO:0000313" key="2">
    <source>
        <dbReference type="EMBL" id="SVB89652.1"/>
    </source>
</evidence>
<dbReference type="AlphaFoldDB" id="A0A382HRD4"/>
<proteinExistence type="predicted"/>
<dbReference type="EMBL" id="UINC01062746">
    <property type="protein sequence ID" value="SVB89652.1"/>
    <property type="molecule type" value="Genomic_DNA"/>
</dbReference>
<protein>
    <recommendedName>
        <fullName evidence="3">Selenoprotein W-related protein</fullName>
    </recommendedName>
</protein>
<name>A0A382HRD4_9ZZZZ</name>
<gene>
    <name evidence="2" type="ORF">METZ01_LOCUS242506</name>
</gene>
<dbReference type="InterPro" id="IPR011893">
    <property type="entry name" value="Selenoprotein_Rdx-typ"/>
</dbReference>
<reference evidence="2" key="1">
    <citation type="submission" date="2018-05" db="EMBL/GenBank/DDBJ databases">
        <authorList>
            <person name="Lanie J.A."/>
            <person name="Ng W.-L."/>
            <person name="Kazmierczak K.M."/>
            <person name="Andrzejewski T.M."/>
            <person name="Davidsen T.M."/>
            <person name="Wayne K.J."/>
            <person name="Tettelin H."/>
            <person name="Glass J.I."/>
            <person name="Rusch D."/>
            <person name="Podicherti R."/>
            <person name="Tsui H.-C.T."/>
            <person name="Winkler M.E."/>
        </authorList>
    </citation>
    <scope>NUCLEOTIDE SEQUENCE</scope>
</reference>
<evidence type="ECO:0008006" key="3">
    <source>
        <dbReference type="Google" id="ProtNLM"/>
    </source>
</evidence>
<keyword evidence="1" id="KW-0676">Redox-active center</keyword>
<sequence length="63" mass="6638">MGSELYAAGKSNVAITLTPGQAGVFTVSLNGEIEFDKGKLGRYPSLPDAKELQAKLVNLIEAD</sequence>
<dbReference type="Gene3D" id="3.40.30.10">
    <property type="entry name" value="Glutaredoxin"/>
    <property type="match status" value="1"/>
</dbReference>
<dbReference type="Pfam" id="PF10262">
    <property type="entry name" value="Rdx"/>
    <property type="match status" value="1"/>
</dbReference>
<organism evidence="2">
    <name type="scientific">marine metagenome</name>
    <dbReference type="NCBI Taxonomy" id="408172"/>
    <lineage>
        <taxon>unclassified sequences</taxon>
        <taxon>metagenomes</taxon>
        <taxon>ecological metagenomes</taxon>
    </lineage>
</organism>